<dbReference type="PANTHER" id="PTHR11439:SF491">
    <property type="entry name" value="INTEGRASE CATALYTIC DOMAIN-CONTAINING PROTEIN"/>
    <property type="match status" value="1"/>
</dbReference>
<feature type="region of interest" description="Disordered" evidence="3">
    <location>
        <begin position="900"/>
        <end position="924"/>
    </location>
</feature>
<dbReference type="SMART" id="SM00343">
    <property type="entry name" value="ZnF_C2HC"/>
    <property type="match status" value="1"/>
</dbReference>
<dbReference type="GO" id="GO:0004190">
    <property type="term" value="F:aspartic-type endopeptidase activity"/>
    <property type="evidence" value="ECO:0007669"/>
    <property type="project" value="UniProtKB-KW"/>
</dbReference>
<dbReference type="Proteomes" id="UP001165121">
    <property type="component" value="Unassembled WGS sequence"/>
</dbReference>
<feature type="compositionally biased region" description="Acidic residues" evidence="3">
    <location>
        <begin position="354"/>
        <end position="363"/>
    </location>
</feature>
<evidence type="ECO:0000313" key="6">
    <source>
        <dbReference type="EMBL" id="GMF23949.1"/>
    </source>
</evidence>
<feature type="region of interest" description="Disordered" evidence="3">
    <location>
        <begin position="297"/>
        <end position="368"/>
    </location>
</feature>
<evidence type="ECO:0000256" key="3">
    <source>
        <dbReference type="SAM" id="MobiDB-lite"/>
    </source>
</evidence>
<keyword evidence="1" id="KW-0064">Aspartyl protease</keyword>
<dbReference type="SUPFAM" id="SSF56672">
    <property type="entry name" value="DNA/RNA polymerases"/>
    <property type="match status" value="1"/>
</dbReference>
<dbReference type="Gene3D" id="3.30.420.10">
    <property type="entry name" value="Ribonuclease H-like superfamily/Ribonuclease H"/>
    <property type="match status" value="1"/>
</dbReference>
<evidence type="ECO:0000313" key="7">
    <source>
        <dbReference type="Proteomes" id="UP001165121"/>
    </source>
</evidence>
<dbReference type="InterPro" id="IPR013103">
    <property type="entry name" value="RVT_2"/>
</dbReference>
<protein>
    <submittedName>
        <fullName evidence="6">Unnamed protein product</fullName>
    </submittedName>
</protein>
<evidence type="ECO:0000256" key="2">
    <source>
        <dbReference type="PROSITE-ProRule" id="PRU00047"/>
    </source>
</evidence>
<dbReference type="PROSITE" id="PS50994">
    <property type="entry name" value="INTEGRASE"/>
    <property type="match status" value="1"/>
</dbReference>
<feature type="compositionally biased region" description="Basic and acidic residues" evidence="3">
    <location>
        <begin position="1036"/>
        <end position="1069"/>
    </location>
</feature>
<feature type="region of interest" description="Disordered" evidence="3">
    <location>
        <begin position="240"/>
        <end position="282"/>
    </location>
</feature>
<dbReference type="InterPro" id="IPR001584">
    <property type="entry name" value="Integrase_cat-core"/>
</dbReference>
<dbReference type="PANTHER" id="PTHR11439">
    <property type="entry name" value="GAG-POL-RELATED RETROTRANSPOSON"/>
    <property type="match status" value="1"/>
</dbReference>
<feature type="domain" description="Integrase catalytic" evidence="5">
    <location>
        <begin position="596"/>
        <end position="768"/>
    </location>
</feature>
<dbReference type="Pfam" id="PF13976">
    <property type="entry name" value="gag_pre-integrs"/>
    <property type="match status" value="1"/>
</dbReference>
<dbReference type="EMBL" id="BSXT01000304">
    <property type="protein sequence ID" value="GMF23949.1"/>
    <property type="molecule type" value="Genomic_DNA"/>
</dbReference>
<dbReference type="Pfam" id="PF07727">
    <property type="entry name" value="RVT_2"/>
    <property type="match status" value="1"/>
</dbReference>
<organism evidence="6 7">
    <name type="scientific">Phytophthora fragariaefolia</name>
    <dbReference type="NCBI Taxonomy" id="1490495"/>
    <lineage>
        <taxon>Eukaryota</taxon>
        <taxon>Sar</taxon>
        <taxon>Stramenopiles</taxon>
        <taxon>Oomycota</taxon>
        <taxon>Peronosporomycetes</taxon>
        <taxon>Peronosporales</taxon>
        <taxon>Peronosporaceae</taxon>
        <taxon>Phytophthora</taxon>
    </lineage>
</organism>
<accession>A0A9W6U1Z0</accession>
<dbReference type="GO" id="GO:0008270">
    <property type="term" value="F:zinc ion binding"/>
    <property type="evidence" value="ECO:0007669"/>
    <property type="project" value="UniProtKB-KW"/>
</dbReference>
<dbReference type="GO" id="GO:0003676">
    <property type="term" value="F:nucleic acid binding"/>
    <property type="evidence" value="ECO:0007669"/>
    <property type="project" value="InterPro"/>
</dbReference>
<keyword evidence="2" id="KW-0479">Metal-binding</keyword>
<dbReference type="InterPro" id="IPR001878">
    <property type="entry name" value="Znf_CCHC"/>
</dbReference>
<sequence length="1597" mass="178832">MRIGDLVNVKLGKELRNREMRSLYGNGQEPVSVVFVCPEVLGTGVRSNRVMSPKNAAGSSRMSKPMKYTSEEVPKNWNGKDWHTYKWAMMNVFKENDLKAIAVGDLTLAMLATASAEKKEEFNKKQIKIMRMIGTSAPPKSEAIKAYTIRRLENELWAMKLAPGGDANLHLCKMFNLKTELGDLQHGIADNTMVDMLLESLPEQVEFENLKSSIYYGADPSVYTPKRVRELVLAAAARQKEFRSKQSEKRGGQKHGNGNGGVNLDRGGKQQSSASGTKKTRQCYVCGSEQHLKANCPEKTKKQSGADENEQKWKPRGDCTLRQDDGDPSSPTSGDANRAGTTGVTAIEPSDVQIEQEEDVEEPVSDHGADDVEISLEGSDQEAEGSSINWWYFDTASNAHVTGNRSLFVSFTEDTTNLRSIRGVTPTIASRIEGVGTVALVTEVKAEQVVIYVDDVFYTPGAEFGLFSPGLAYEQGFEFDFDNATRNFTISMEGRIVVVATPQEATWWFQVADTSHGVRLGVEDRPLCNYTVADGVGSLTSWHERLCHTCPQYLKTMADKGLVRDMMLTQRQQDTCDACHLGKQKRKAHRKKLDRATIEPNQVVYADLLFPGKSNGTQYEVALVIMDGYSRFVTVHLLHDKHSKVVNKYMKEYVLWAERQARRNREGAAYKVKRVLSDKGGEFFNDEIDDWYHSKGIEHEKVGPKSSQLNLCERTHQSLEEMTKATMAQAGFPRSLWPEAMHNAMYVKNRVYNKGTQGIPYEMMFGVKPDVHHIRKFGALAYVHVPLTPGRTKQPNAKIGYVLGYAEDVVGGKVFFPEERTAKFVADLRVAEDVVYRDRHDIEVEDSDLSSLHFTRNGSYVENAVLEEGEETAVQDEEQQEDVETAMQDVIEGRRDIFDSQEKHDMHGGNVSSLEDVNGDADAGYEPTARLEYDDQEGDAADWGTTESVAAEYGSVIDGHVVDDKDEIADDEITVSNGLALDDLQNEAGSLGVENLQEDNCDVKSAVEIGADRPHTEPMDTRDAISDESDELPDTQPKETGKRTHRSETPSEEVRVERDADKLEPKKTRTGLREYHERRRPRRFDEYVMNVAQKMEEIAALKDKGVIMEIPGEEMPEDALLVNTMWVYALKSDHQGYVIRFKARIVALGNYQRPGIDFKETFAPVARMSSFRLLLAIAAELGLSVYGGDINTAYLNAKLAIRQYLRSINGYPCNVNGNVYVVLKALYGLRQSGREWNSELNQWLTDRGYQRSLTEPCLYYRFEEETIVYVLVYVDDILVATNNEQYKVKLFEDLNKAYGIKDQGLLTQYLGVEVEQTPGRITIRQGKYAREILTKFGYEEAHAVGNPMEVNARLAPIEEDEKAETSFPYREAVGMLMYLATSTRPDLAFALGQLSRFVANPSPKHVGALKRVLRYVAGTLDYGITYSRKQTEAKDVVLEGFCDSDWANDPEQRKSTTGFVFTLAGGAIAWMSRRQSIIALSTAEAEYVAACEASMEAVAESNILQEKPVGMHPEEGWPLQFSFNSAESSEKQKHASPEMKTQLVVAPLSCLVISSASIEAEINAESQLATTESPLDAFLAAFGENNEDRRRLRKEKK</sequence>
<dbReference type="GO" id="GO:0015074">
    <property type="term" value="P:DNA integration"/>
    <property type="evidence" value="ECO:0007669"/>
    <property type="project" value="InterPro"/>
</dbReference>
<reference evidence="6" key="1">
    <citation type="submission" date="2023-04" db="EMBL/GenBank/DDBJ databases">
        <title>Phytophthora fragariaefolia NBRC 109709.</title>
        <authorList>
            <person name="Ichikawa N."/>
            <person name="Sato H."/>
            <person name="Tonouchi N."/>
        </authorList>
    </citation>
    <scope>NUCLEOTIDE SEQUENCE</scope>
    <source>
        <strain evidence="6">NBRC 109709</strain>
    </source>
</reference>
<keyword evidence="1" id="KW-0378">Hydrolase</keyword>
<dbReference type="SUPFAM" id="SSF53098">
    <property type="entry name" value="Ribonuclease H-like"/>
    <property type="match status" value="1"/>
</dbReference>
<keyword evidence="2" id="KW-0863">Zinc-finger</keyword>
<keyword evidence="7" id="KW-1185">Reference proteome</keyword>
<feature type="domain" description="CCHC-type" evidence="4">
    <location>
        <begin position="283"/>
        <end position="298"/>
    </location>
</feature>
<feature type="compositionally biased region" description="Basic and acidic residues" evidence="3">
    <location>
        <begin position="1010"/>
        <end position="1025"/>
    </location>
</feature>
<proteinExistence type="predicted"/>
<evidence type="ECO:0000259" key="5">
    <source>
        <dbReference type="PROSITE" id="PS50994"/>
    </source>
</evidence>
<feature type="compositionally biased region" description="Basic and acidic residues" evidence="3">
    <location>
        <begin position="297"/>
        <end position="325"/>
    </location>
</feature>
<dbReference type="InterPro" id="IPR036397">
    <property type="entry name" value="RNaseH_sf"/>
</dbReference>
<gene>
    <name evidence="6" type="ORF">Pfra01_000391000</name>
</gene>
<keyword evidence="1" id="KW-0645">Protease</keyword>
<dbReference type="Pfam" id="PF22936">
    <property type="entry name" value="Pol_BBD"/>
    <property type="match status" value="1"/>
</dbReference>
<keyword evidence="2" id="KW-0862">Zinc</keyword>
<dbReference type="InterPro" id="IPR012337">
    <property type="entry name" value="RNaseH-like_sf"/>
</dbReference>
<dbReference type="InterPro" id="IPR043502">
    <property type="entry name" value="DNA/RNA_pol_sf"/>
</dbReference>
<feature type="compositionally biased region" description="Basic and acidic residues" evidence="3">
    <location>
        <begin position="240"/>
        <end position="251"/>
    </location>
</feature>
<dbReference type="InterPro" id="IPR025724">
    <property type="entry name" value="GAG-pre-integrase_dom"/>
</dbReference>
<dbReference type="PROSITE" id="PS50158">
    <property type="entry name" value="ZF_CCHC"/>
    <property type="match status" value="1"/>
</dbReference>
<feature type="region of interest" description="Disordered" evidence="3">
    <location>
        <begin position="1007"/>
        <end position="1069"/>
    </location>
</feature>
<dbReference type="OrthoDB" id="123877at2759"/>
<evidence type="ECO:0000259" key="4">
    <source>
        <dbReference type="PROSITE" id="PS50158"/>
    </source>
</evidence>
<evidence type="ECO:0000256" key="1">
    <source>
        <dbReference type="ARBA" id="ARBA00022750"/>
    </source>
</evidence>
<comment type="caution">
    <text evidence="6">The sequence shown here is derived from an EMBL/GenBank/DDBJ whole genome shotgun (WGS) entry which is preliminary data.</text>
</comment>
<dbReference type="CDD" id="cd09272">
    <property type="entry name" value="RNase_HI_RT_Ty1"/>
    <property type="match status" value="1"/>
</dbReference>
<name>A0A9W6U1Z0_9STRA</name>
<dbReference type="InterPro" id="IPR054722">
    <property type="entry name" value="PolX-like_BBD"/>
</dbReference>